<feature type="region of interest" description="Disordered" evidence="1">
    <location>
        <begin position="29"/>
        <end position="58"/>
    </location>
</feature>
<dbReference type="InParanoid" id="A0A0P0XGD1"/>
<evidence type="ECO:0000313" key="3">
    <source>
        <dbReference type="Proteomes" id="UP000059680"/>
    </source>
</evidence>
<reference evidence="2 3" key="2">
    <citation type="journal article" date="2013" name="Plant Cell Physiol.">
        <title>Rice Annotation Project Database (RAP-DB): an integrative and interactive database for rice genomics.</title>
        <authorList>
            <person name="Sakai H."/>
            <person name="Lee S.S."/>
            <person name="Tanaka T."/>
            <person name="Numa H."/>
            <person name="Kim J."/>
            <person name="Kawahara Y."/>
            <person name="Wakimoto H."/>
            <person name="Yang C.C."/>
            <person name="Iwamoto M."/>
            <person name="Abe T."/>
            <person name="Yamada Y."/>
            <person name="Muto A."/>
            <person name="Inokuchi H."/>
            <person name="Ikemura T."/>
            <person name="Matsumoto T."/>
            <person name="Sasaki T."/>
            <person name="Itoh T."/>
        </authorList>
    </citation>
    <scope>NUCLEOTIDE SEQUENCE [LARGE SCALE GENOMIC DNA]</scope>
    <source>
        <strain evidence="3">cv. Nipponbare</strain>
    </source>
</reference>
<dbReference type="Gramene" id="Os08t0424600-01">
    <property type="protein sequence ID" value="Os08t0424600-01"/>
    <property type="gene ID" value="Os08g0424600"/>
</dbReference>
<dbReference type="Proteomes" id="UP000059680">
    <property type="component" value="Chromosome 8"/>
</dbReference>
<reference evidence="3" key="1">
    <citation type="journal article" date="2005" name="Nature">
        <title>The map-based sequence of the rice genome.</title>
        <authorList>
            <consortium name="International rice genome sequencing project (IRGSP)"/>
            <person name="Matsumoto T."/>
            <person name="Wu J."/>
            <person name="Kanamori H."/>
            <person name="Katayose Y."/>
            <person name="Fujisawa M."/>
            <person name="Namiki N."/>
            <person name="Mizuno H."/>
            <person name="Yamamoto K."/>
            <person name="Antonio B.A."/>
            <person name="Baba T."/>
            <person name="Sakata K."/>
            <person name="Nagamura Y."/>
            <person name="Aoki H."/>
            <person name="Arikawa K."/>
            <person name="Arita K."/>
            <person name="Bito T."/>
            <person name="Chiden Y."/>
            <person name="Fujitsuka N."/>
            <person name="Fukunaka R."/>
            <person name="Hamada M."/>
            <person name="Harada C."/>
            <person name="Hayashi A."/>
            <person name="Hijishita S."/>
            <person name="Honda M."/>
            <person name="Hosokawa S."/>
            <person name="Ichikawa Y."/>
            <person name="Idonuma A."/>
            <person name="Iijima M."/>
            <person name="Ikeda M."/>
            <person name="Ikeno M."/>
            <person name="Ito K."/>
            <person name="Ito S."/>
            <person name="Ito T."/>
            <person name="Ito Y."/>
            <person name="Ito Y."/>
            <person name="Iwabuchi A."/>
            <person name="Kamiya K."/>
            <person name="Karasawa W."/>
            <person name="Kurita K."/>
            <person name="Katagiri S."/>
            <person name="Kikuta A."/>
            <person name="Kobayashi H."/>
            <person name="Kobayashi N."/>
            <person name="Machita K."/>
            <person name="Maehara T."/>
            <person name="Masukawa M."/>
            <person name="Mizubayashi T."/>
            <person name="Mukai Y."/>
            <person name="Nagasaki H."/>
            <person name="Nagata Y."/>
            <person name="Naito S."/>
            <person name="Nakashima M."/>
            <person name="Nakama Y."/>
            <person name="Nakamichi Y."/>
            <person name="Nakamura M."/>
            <person name="Meguro A."/>
            <person name="Negishi M."/>
            <person name="Ohta I."/>
            <person name="Ohta T."/>
            <person name="Okamoto M."/>
            <person name="Ono N."/>
            <person name="Saji S."/>
            <person name="Sakaguchi M."/>
            <person name="Sakai K."/>
            <person name="Shibata M."/>
            <person name="Shimokawa T."/>
            <person name="Song J."/>
            <person name="Takazaki Y."/>
            <person name="Terasawa K."/>
            <person name="Tsugane M."/>
            <person name="Tsuji K."/>
            <person name="Ueda S."/>
            <person name="Waki K."/>
            <person name="Yamagata H."/>
            <person name="Yamamoto M."/>
            <person name="Yamamoto S."/>
            <person name="Yamane H."/>
            <person name="Yoshiki S."/>
            <person name="Yoshihara R."/>
            <person name="Yukawa K."/>
            <person name="Zhong H."/>
            <person name="Yano M."/>
            <person name="Yuan Q."/>
            <person name="Ouyang S."/>
            <person name="Liu J."/>
            <person name="Jones K.M."/>
            <person name="Gansberger K."/>
            <person name="Moffat K."/>
            <person name="Hill J."/>
            <person name="Bera J."/>
            <person name="Fadrosh D."/>
            <person name="Jin S."/>
            <person name="Johri S."/>
            <person name="Kim M."/>
            <person name="Overton L."/>
            <person name="Reardon M."/>
            <person name="Tsitrin T."/>
            <person name="Vuong H."/>
            <person name="Weaver B."/>
            <person name="Ciecko A."/>
            <person name="Tallon L."/>
            <person name="Jackson J."/>
            <person name="Pai G."/>
            <person name="Aken S.V."/>
            <person name="Utterback T."/>
            <person name="Reidmuller S."/>
            <person name="Feldblyum T."/>
            <person name="Hsiao J."/>
            <person name="Zismann V."/>
            <person name="Iobst S."/>
            <person name="de Vazeille A.R."/>
            <person name="Buell C.R."/>
            <person name="Ying K."/>
            <person name="Li Y."/>
            <person name="Lu T."/>
            <person name="Huang Y."/>
            <person name="Zhao Q."/>
            <person name="Feng Q."/>
            <person name="Zhang L."/>
            <person name="Zhu J."/>
            <person name="Weng Q."/>
            <person name="Mu J."/>
            <person name="Lu Y."/>
            <person name="Fan D."/>
            <person name="Liu Y."/>
            <person name="Guan J."/>
            <person name="Zhang Y."/>
            <person name="Yu S."/>
            <person name="Liu X."/>
            <person name="Zhang Y."/>
            <person name="Hong G."/>
            <person name="Han B."/>
            <person name="Choisne N."/>
            <person name="Demange N."/>
            <person name="Orjeda G."/>
            <person name="Samain S."/>
            <person name="Cattolico L."/>
            <person name="Pelletier E."/>
            <person name="Couloux A."/>
            <person name="Segurens B."/>
            <person name="Wincker P."/>
            <person name="D'Hont A."/>
            <person name="Scarpelli C."/>
            <person name="Weissenbach J."/>
            <person name="Salanoubat M."/>
            <person name="Quetier F."/>
            <person name="Yu Y."/>
            <person name="Kim H.R."/>
            <person name="Rambo T."/>
            <person name="Currie J."/>
            <person name="Collura K."/>
            <person name="Luo M."/>
            <person name="Yang T."/>
            <person name="Ammiraju J.S.S."/>
            <person name="Engler F."/>
            <person name="Soderlund C."/>
            <person name="Wing R.A."/>
            <person name="Palmer L.E."/>
            <person name="de la Bastide M."/>
            <person name="Spiegel L."/>
            <person name="Nascimento L."/>
            <person name="Zutavern T."/>
            <person name="O'Shaughnessy A."/>
            <person name="Dike S."/>
            <person name="Dedhia N."/>
            <person name="Preston R."/>
            <person name="Balija V."/>
            <person name="McCombie W.R."/>
            <person name="Chow T."/>
            <person name="Chen H."/>
            <person name="Chung M."/>
            <person name="Chen C."/>
            <person name="Shaw J."/>
            <person name="Wu H."/>
            <person name="Hsiao K."/>
            <person name="Chao Y."/>
            <person name="Chu M."/>
            <person name="Cheng C."/>
            <person name="Hour A."/>
            <person name="Lee P."/>
            <person name="Lin S."/>
            <person name="Lin Y."/>
            <person name="Liou J."/>
            <person name="Liu S."/>
            <person name="Hsing Y."/>
            <person name="Raghuvanshi S."/>
            <person name="Mohanty A."/>
            <person name="Bharti A.K."/>
            <person name="Gaur A."/>
            <person name="Gupta V."/>
            <person name="Kumar D."/>
            <person name="Ravi V."/>
            <person name="Vij S."/>
            <person name="Kapur A."/>
            <person name="Khurana P."/>
            <person name="Khurana P."/>
            <person name="Khurana J.P."/>
            <person name="Tyagi A.K."/>
            <person name="Gaikwad K."/>
            <person name="Singh A."/>
            <person name="Dalal V."/>
            <person name="Srivastava S."/>
            <person name="Dixit A."/>
            <person name="Pal A.K."/>
            <person name="Ghazi I.A."/>
            <person name="Yadav M."/>
            <person name="Pandit A."/>
            <person name="Bhargava A."/>
            <person name="Sureshbabu K."/>
            <person name="Batra K."/>
            <person name="Sharma T.R."/>
            <person name="Mohapatra T."/>
            <person name="Singh N.K."/>
            <person name="Messing J."/>
            <person name="Nelson A.B."/>
            <person name="Fuks G."/>
            <person name="Kavchok S."/>
            <person name="Keizer G."/>
            <person name="Linton E."/>
            <person name="Llaca V."/>
            <person name="Song R."/>
            <person name="Tanyolac B."/>
            <person name="Young S."/>
            <person name="Ho-Il K."/>
            <person name="Hahn J.H."/>
            <person name="Sangsakoo G."/>
            <person name="Vanavichit A."/>
            <person name="de Mattos Luiz.A.T."/>
            <person name="Zimmer P.D."/>
            <person name="Malone G."/>
            <person name="Dellagostin O."/>
            <person name="de Oliveira A.C."/>
            <person name="Bevan M."/>
            <person name="Bancroft I."/>
            <person name="Minx P."/>
            <person name="Cordum H."/>
            <person name="Wilson R."/>
            <person name="Cheng Z."/>
            <person name="Jin W."/>
            <person name="Jiang J."/>
            <person name="Leong S.A."/>
            <person name="Iwama H."/>
            <person name="Gojobori T."/>
            <person name="Itoh T."/>
            <person name="Niimura Y."/>
            <person name="Fujii Y."/>
            <person name="Habara T."/>
            <person name="Sakai H."/>
            <person name="Sato Y."/>
            <person name="Wilson G."/>
            <person name="Kumar K."/>
            <person name="McCouch S."/>
            <person name="Juretic N."/>
            <person name="Hoen D."/>
            <person name="Wright S."/>
            <person name="Bruskiewich R."/>
            <person name="Bureau T."/>
            <person name="Miyao A."/>
            <person name="Hirochika H."/>
            <person name="Nishikawa T."/>
            <person name="Kadowaki K."/>
            <person name="Sugiura M."/>
            <person name="Burr B."/>
            <person name="Sasaki T."/>
        </authorList>
    </citation>
    <scope>NUCLEOTIDE SEQUENCE [LARGE SCALE GENOMIC DNA]</scope>
    <source>
        <strain evidence="3">cv. Nipponbare</strain>
    </source>
</reference>
<proteinExistence type="predicted"/>
<organism evidence="2 3">
    <name type="scientific">Oryza sativa subsp. japonica</name>
    <name type="common">Rice</name>
    <dbReference type="NCBI Taxonomy" id="39947"/>
    <lineage>
        <taxon>Eukaryota</taxon>
        <taxon>Viridiplantae</taxon>
        <taxon>Streptophyta</taxon>
        <taxon>Embryophyta</taxon>
        <taxon>Tracheophyta</taxon>
        <taxon>Spermatophyta</taxon>
        <taxon>Magnoliopsida</taxon>
        <taxon>Liliopsida</taxon>
        <taxon>Poales</taxon>
        <taxon>Poaceae</taxon>
        <taxon>BOP clade</taxon>
        <taxon>Oryzoideae</taxon>
        <taxon>Oryzeae</taxon>
        <taxon>Oryzinae</taxon>
        <taxon>Oryza</taxon>
        <taxon>Oryza sativa</taxon>
    </lineage>
</organism>
<evidence type="ECO:0000313" key="2">
    <source>
        <dbReference type="EMBL" id="BAT05493.1"/>
    </source>
</evidence>
<keyword evidence="3" id="KW-1185">Reference proteome</keyword>
<reference evidence="2 3" key="3">
    <citation type="journal article" date="2013" name="Rice">
        <title>Improvement of the Oryza sativa Nipponbare reference genome using next generation sequence and optical map data.</title>
        <authorList>
            <person name="Kawahara Y."/>
            <person name="de la Bastide M."/>
            <person name="Hamilton J.P."/>
            <person name="Kanamori H."/>
            <person name="McCombie W.R."/>
            <person name="Ouyang S."/>
            <person name="Schwartz D.C."/>
            <person name="Tanaka T."/>
            <person name="Wu J."/>
            <person name="Zhou S."/>
            <person name="Childs K.L."/>
            <person name="Davidson R.M."/>
            <person name="Lin H."/>
            <person name="Quesada-Ocampo L."/>
            <person name="Vaillancourt B."/>
            <person name="Sakai H."/>
            <person name="Lee S.S."/>
            <person name="Kim J."/>
            <person name="Numa H."/>
            <person name="Itoh T."/>
            <person name="Buell C.R."/>
            <person name="Matsumoto T."/>
        </authorList>
    </citation>
    <scope>NUCLEOTIDE SEQUENCE [LARGE SCALE GENOMIC DNA]</scope>
    <source>
        <strain evidence="3">cv. Nipponbare</strain>
    </source>
</reference>
<dbReference type="PaxDb" id="39947-A0A0P0XGD1"/>
<dbReference type="AlphaFoldDB" id="A0A0P0XGD1"/>
<name>A0A0P0XGD1_ORYSJ</name>
<protein>
    <submittedName>
        <fullName evidence="2">Os08g0424600 protein</fullName>
    </submittedName>
</protein>
<evidence type="ECO:0000256" key="1">
    <source>
        <dbReference type="SAM" id="MobiDB-lite"/>
    </source>
</evidence>
<sequence>MYLSGPMSASSSSSSKTLGACQSLYSSDSNNAGRKGQAVHLVSSRQVHPPNLGSSATEIRPEMRAATWCLLS</sequence>
<gene>
    <name evidence="2" type="ordered locus">Os08g0424600</name>
    <name evidence="2" type="ORF">OSNPB_080424600</name>
</gene>
<accession>A0A0P0XGD1</accession>
<dbReference type="EMBL" id="AP014964">
    <property type="protein sequence ID" value="BAT05493.1"/>
    <property type="molecule type" value="Genomic_DNA"/>
</dbReference>